<dbReference type="Proteomes" id="UP001162501">
    <property type="component" value="Chromosome 11"/>
</dbReference>
<organism evidence="1 2">
    <name type="scientific">Rangifer tarandus platyrhynchus</name>
    <name type="common">Svalbard reindeer</name>
    <dbReference type="NCBI Taxonomy" id="3082113"/>
    <lineage>
        <taxon>Eukaryota</taxon>
        <taxon>Metazoa</taxon>
        <taxon>Chordata</taxon>
        <taxon>Craniata</taxon>
        <taxon>Vertebrata</taxon>
        <taxon>Euteleostomi</taxon>
        <taxon>Mammalia</taxon>
        <taxon>Eutheria</taxon>
        <taxon>Laurasiatheria</taxon>
        <taxon>Artiodactyla</taxon>
        <taxon>Ruminantia</taxon>
        <taxon>Pecora</taxon>
        <taxon>Cervidae</taxon>
        <taxon>Odocoileinae</taxon>
        <taxon>Rangifer</taxon>
    </lineage>
</organism>
<accession>A0AC59Y847</accession>
<name>A0AC59Y847_RANTA</name>
<reference evidence="1" key="1">
    <citation type="submission" date="2023-05" db="EMBL/GenBank/DDBJ databases">
        <authorList>
            <consortium name="ELIXIR-Norway"/>
        </authorList>
    </citation>
    <scope>NUCLEOTIDE SEQUENCE</scope>
</reference>
<evidence type="ECO:0000313" key="1">
    <source>
        <dbReference type="EMBL" id="CAM9466840.1"/>
    </source>
</evidence>
<gene>
    <name evidence="1" type="ORF">MRATA1EN22A_LOCUS2907</name>
</gene>
<protein>
    <submittedName>
        <fullName evidence="1">Uncharacterized protein</fullName>
    </submittedName>
</protein>
<dbReference type="EMBL" id="OX596095">
    <property type="protein sequence ID" value="CAM9466840.1"/>
    <property type="molecule type" value="Genomic_DNA"/>
</dbReference>
<feature type="non-terminal residue" evidence="1">
    <location>
        <position position="1"/>
    </location>
</feature>
<feature type="non-terminal residue" evidence="1">
    <location>
        <position position="126"/>
    </location>
</feature>
<proteinExistence type="predicted"/>
<evidence type="ECO:0000313" key="2">
    <source>
        <dbReference type="Proteomes" id="UP001162501"/>
    </source>
</evidence>
<reference evidence="1" key="2">
    <citation type="submission" date="2025-03" db="EMBL/GenBank/DDBJ databases">
        <authorList>
            <consortium name="ELIXIR-Norway"/>
            <consortium name="Elixir Norway"/>
        </authorList>
    </citation>
    <scope>NUCLEOTIDE SEQUENCE</scope>
</reference>
<sequence>WPRAQGQPWSSWAGVGPSSCITAQDSPGALTPTLLGGRGGRRGSPCARPGSMFPTRSSRGKLRPVARQRAPAPDRRAGQRREGTRVRLQVRSCESSREGDPVLVLGKQAGSGRGAELLCTYAWFEC</sequence>